<evidence type="ECO:0000256" key="3">
    <source>
        <dbReference type="ARBA" id="ARBA00022679"/>
    </source>
</evidence>
<dbReference type="PANTHER" id="PTHR23028:SF53">
    <property type="entry name" value="ACYL_TRANSF_3 DOMAIN-CONTAINING PROTEIN"/>
    <property type="match status" value="1"/>
</dbReference>
<organism evidence="12 15">
    <name type="scientific">Streptococcus agalactiae</name>
    <dbReference type="NCBI Taxonomy" id="1311"/>
    <lineage>
        <taxon>Bacteria</taxon>
        <taxon>Bacillati</taxon>
        <taxon>Bacillota</taxon>
        <taxon>Bacilli</taxon>
        <taxon>Lactobacillales</taxon>
        <taxon>Streptococcaceae</taxon>
        <taxon>Streptococcus</taxon>
    </lineage>
</organism>
<accession>A0A0E1EEX2</accession>
<keyword evidence="4 8" id="KW-0812">Transmembrane</keyword>
<keyword evidence="7 12" id="KW-0012">Acyltransferase</keyword>
<dbReference type="EMBL" id="QHGZ01000233">
    <property type="protein sequence ID" value="RDY76655.1"/>
    <property type="molecule type" value="Genomic_DNA"/>
</dbReference>
<dbReference type="GO" id="GO:0009103">
    <property type="term" value="P:lipopolysaccharide biosynthetic process"/>
    <property type="evidence" value="ECO:0007669"/>
    <property type="project" value="TreeGrafter"/>
</dbReference>
<feature type="transmembrane region" description="Helical" evidence="8">
    <location>
        <begin position="238"/>
        <end position="255"/>
    </location>
</feature>
<feature type="transmembrane region" description="Helical" evidence="8">
    <location>
        <begin position="194"/>
        <end position="218"/>
    </location>
</feature>
<feature type="transmembrane region" description="Helical" evidence="8">
    <location>
        <begin position="7"/>
        <end position="23"/>
    </location>
</feature>
<feature type="transmembrane region" description="Helical" evidence="8">
    <location>
        <begin position="261"/>
        <end position="284"/>
    </location>
</feature>
<dbReference type="EMBL" id="LCVB01000017">
    <property type="protein sequence ID" value="KLJ30335.1"/>
    <property type="molecule type" value="Genomic_DNA"/>
</dbReference>
<comment type="caution">
    <text evidence="12">The sequence shown here is derived from an EMBL/GenBank/DDBJ whole genome shotgun (WGS) entry which is preliminary data.</text>
</comment>
<name>A0A0E1EEX2_STRAG</name>
<feature type="transmembrane region" description="Helical" evidence="8">
    <location>
        <begin position="296"/>
        <end position="318"/>
    </location>
</feature>
<reference evidence="12 15" key="3">
    <citation type="journal article" date="2018" name="Emerg. Microbes Infect.">
        <title>Phenotypic and molecular analysis of nontypeable Group B streptococci: identification of cps2a and hybrid cps2a/cps5 Group B streptococcal capsule gene clusters.</title>
        <authorList>
            <person name="Alhhazmi A."/>
            <person name="Tyrrell G.J."/>
        </authorList>
    </citation>
    <scope>NUCLEOTIDE SEQUENCE [LARGE SCALE GENOMIC DNA]</scope>
    <source>
        <strain evidence="12 15">PLGBS17</strain>
    </source>
</reference>
<evidence type="ECO:0000256" key="7">
    <source>
        <dbReference type="ARBA" id="ARBA00023315"/>
    </source>
</evidence>
<dbReference type="AlphaFoldDB" id="A0A0E1EEX2"/>
<evidence type="ECO:0000313" key="12">
    <source>
        <dbReference type="EMBL" id="RDY76655.1"/>
    </source>
</evidence>
<dbReference type="EMBL" id="MAWT01000005">
    <property type="protein sequence ID" value="OCM72494.1"/>
    <property type="molecule type" value="Genomic_DNA"/>
</dbReference>
<keyword evidence="3 12" id="KW-0808">Transferase</keyword>
<dbReference type="GO" id="GO:0005886">
    <property type="term" value="C:plasma membrane"/>
    <property type="evidence" value="ECO:0007669"/>
    <property type="project" value="UniProtKB-SubCell"/>
</dbReference>
<dbReference type="RefSeq" id="WP_001220909.1">
    <property type="nucleotide sequence ID" value="NZ_AP018935.1"/>
</dbReference>
<feature type="transmembrane region" description="Helical" evidence="8">
    <location>
        <begin position="370"/>
        <end position="392"/>
    </location>
</feature>
<dbReference type="InterPro" id="IPR002656">
    <property type="entry name" value="Acyl_transf_3_dom"/>
</dbReference>
<evidence type="ECO:0000313" key="11">
    <source>
        <dbReference type="EMBL" id="OCM72494.1"/>
    </source>
</evidence>
<keyword evidence="6 8" id="KW-0472">Membrane</keyword>
<evidence type="ECO:0000256" key="1">
    <source>
        <dbReference type="ARBA" id="ARBA00004651"/>
    </source>
</evidence>
<feature type="transmembrane region" description="Helical" evidence="8">
    <location>
        <begin position="166"/>
        <end position="188"/>
    </location>
</feature>
<feature type="domain" description="Acyltransferase 3" evidence="9">
    <location>
        <begin position="4"/>
        <end position="346"/>
    </location>
</feature>
<dbReference type="KEGG" id="sage:EN72_00435"/>
<evidence type="ECO:0000313" key="15">
    <source>
        <dbReference type="Proteomes" id="UP000256718"/>
    </source>
</evidence>
<feature type="transmembrane region" description="Helical" evidence="8">
    <location>
        <begin position="324"/>
        <end position="346"/>
    </location>
</feature>
<dbReference type="InterPro" id="IPR050879">
    <property type="entry name" value="Acyltransferase_3"/>
</dbReference>
<dbReference type="Pfam" id="PF01757">
    <property type="entry name" value="Acyl_transf_3"/>
    <property type="match status" value="1"/>
</dbReference>
<evidence type="ECO:0000256" key="6">
    <source>
        <dbReference type="ARBA" id="ARBA00023136"/>
    </source>
</evidence>
<dbReference type="InterPro" id="IPR036514">
    <property type="entry name" value="SGNH_hydro_sf"/>
</dbReference>
<evidence type="ECO:0000256" key="4">
    <source>
        <dbReference type="ARBA" id="ARBA00022692"/>
    </source>
</evidence>
<dbReference type="GO" id="GO:0016747">
    <property type="term" value="F:acyltransferase activity, transferring groups other than amino-acyl groups"/>
    <property type="evidence" value="ECO:0007669"/>
    <property type="project" value="InterPro"/>
</dbReference>
<evidence type="ECO:0000256" key="5">
    <source>
        <dbReference type="ARBA" id="ARBA00022989"/>
    </source>
</evidence>
<evidence type="ECO:0000256" key="8">
    <source>
        <dbReference type="SAM" id="Phobius"/>
    </source>
</evidence>
<protein>
    <submittedName>
        <fullName evidence="12">Acyltransferase</fullName>
    </submittedName>
</protein>
<dbReference type="Proteomes" id="UP000093122">
    <property type="component" value="Unassembled WGS sequence"/>
</dbReference>
<evidence type="ECO:0000313" key="14">
    <source>
        <dbReference type="Proteomes" id="UP000093122"/>
    </source>
</evidence>
<dbReference type="Proteomes" id="UP000256718">
    <property type="component" value="Unassembled WGS sequence"/>
</dbReference>
<dbReference type="SUPFAM" id="SSF52266">
    <property type="entry name" value="SGNH hydrolase"/>
    <property type="match status" value="1"/>
</dbReference>
<keyword evidence="5 8" id="KW-1133">Transmembrane helix</keyword>
<feature type="transmembrane region" description="Helical" evidence="8">
    <location>
        <begin position="70"/>
        <end position="90"/>
    </location>
</feature>
<keyword evidence="2" id="KW-1003">Cell membrane</keyword>
<reference evidence="11 14" key="2">
    <citation type="journal article" date="2016" name="Sci. Rep.">
        <title>Serotype IV Streptococcus agalactiae ST-452 has arisen from large genomic recombination events between CC23 and the hypervirulent CC17 lineages.</title>
        <authorList>
            <person name="Campisi E."/>
            <person name="Rinaudo C.D."/>
            <person name="Donati C."/>
            <person name="Barucco M."/>
            <person name="Torricelli G."/>
            <person name="Edwards M.S."/>
            <person name="Baker C.J."/>
            <person name="Margarit I."/>
            <person name="Rosini R."/>
        </authorList>
    </citation>
    <scope>NUCLEOTIDE SEQUENCE [LARGE SCALE GENOMIC DNA]</scope>
    <source>
        <strain evidence="11 14">CZ-PW-140</strain>
    </source>
</reference>
<evidence type="ECO:0000256" key="2">
    <source>
        <dbReference type="ARBA" id="ARBA00022475"/>
    </source>
</evidence>
<dbReference type="Proteomes" id="UP000035174">
    <property type="component" value="Unassembled WGS sequence"/>
</dbReference>
<feature type="transmembrane region" description="Helical" evidence="8">
    <location>
        <begin position="134"/>
        <end position="154"/>
    </location>
</feature>
<reference evidence="10 13" key="1">
    <citation type="journal article" date="2015" name="PLoS ONE">
        <title>Genomic analysis reveals the molecular basis for capsule loss in the group B streptococcus population.</title>
        <authorList>
            <consortium name="DEVANI Consortium"/>
            <person name="Rosini R."/>
            <person name="Campisi E."/>
            <person name="De Chiara M."/>
            <person name="Tettelin H."/>
            <person name="Rinaudo D."/>
            <person name="Toniolo C."/>
            <person name="Metruccio M."/>
            <person name="Guidotti S."/>
            <person name="Sorensen U.B."/>
            <person name="Kilian M."/>
            <person name="Ramirez M."/>
            <person name="Janulczyk R."/>
            <person name="Donati C."/>
            <person name="Grandi G."/>
            <person name="Margarit I."/>
        </authorList>
    </citation>
    <scope>NUCLEOTIDE SEQUENCE [LARGE SCALE GENOMIC DNA]</scope>
    <source>
        <strain evidence="10 13">ES-PW-063</strain>
    </source>
</reference>
<dbReference type="PANTHER" id="PTHR23028">
    <property type="entry name" value="ACETYLTRANSFERASE"/>
    <property type="match status" value="1"/>
</dbReference>
<feature type="transmembrane region" description="Helical" evidence="8">
    <location>
        <begin position="29"/>
        <end position="50"/>
    </location>
</feature>
<evidence type="ECO:0000259" key="9">
    <source>
        <dbReference type="Pfam" id="PF01757"/>
    </source>
</evidence>
<proteinExistence type="predicted"/>
<evidence type="ECO:0000313" key="13">
    <source>
        <dbReference type="Proteomes" id="UP000035174"/>
    </source>
</evidence>
<comment type="subcellular location">
    <subcellularLocation>
        <location evidence="1">Cell membrane</location>
        <topology evidence="1">Multi-pass membrane protein</topology>
    </subcellularLocation>
</comment>
<gene>
    <name evidence="11" type="ORF">AX245_06265</name>
    <name evidence="12" type="ORF">C4618_11905</name>
    <name evidence="10" type="ORF">WA45_03130</name>
</gene>
<evidence type="ECO:0000313" key="10">
    <source>
        <dbReference type="EMBL" id="KLJ30335.1"/>
    </source>
</evidence>
<sequence length="592" mass="67259">MRIKWFSLVRITGLLLVLLYHFFKNSFPGGFVGVDIFFTFSGFLITALLIDEFSKTKKIDFVSFCRRRFYRIFPPLVLMVLVTIPFVFLVKSDFRASIGSQIMTALGFTSNFYEILTGGNYESQFIPHLFVHTWSLSIEVHFYVLWGLTVWLLSKRSKDQKQLRGTLFLISMGIFGVSFLTMFVRAFFVDNFSTIYFSTLSHIFPFFLGAMVATISGIREITGRFKKNIKNLTLKHNLIMMGSAFAGLMILTFALDFDNRLTYLFGFVLSSIFASVMIYNARILHEHTPDISEPFVITYLADISYGMYLFHWPFYIIFSRLSPNWIAVILTVVLSAVFSTLSFYIIEPFILGRKPKFLDYEFDLLPYKKWLFSIGGVLTLITVVTMLTAPSIGSFETELLQNSLQQARTNTNRTHTLAAGDAGALSDVTVIGDSVALRSSAAFNKLLPEVQLDAAVSRNFSKSFDIFENRIQNKALSKIVVLAVGVNSLDNYKTDLSQFIKSLPKGHRLIIVTPYNAKNMSQVTTVRDYELSLMKKYNYITVADWYKVATEHPEIWGNTDGVHYSDSDTTGADLYVSNVKKAIQKSAQRAAK</sequence>
<dbReference type="Gene3D" id="3.40.50.1110">
    <property type="entry name" value="SGNH hydrolase"/>
    <property type="match status" value="1"/>
</dbReference>